<dbReference type="InterPro" id="IPR000727">
    <property type="entry name" value="T_SNARE_dom"/>
</dbReference>
<dbReference type="PANTHER" id="PTHR19957">
    <property type="entry name" value="SYNTAXIN"/>
    <property type="match status" value="1"/>
</dbReference>
<dbReference type="GO" id="GO:0048278">
    <property type="term" value="P:vesicle docking"/>
    <property type="evidence" value="ECO:0007669"/>
    <property type="project" value="TreeGrafter"/>
</dbReference>
<dbReference type="RefSeq" id="XP_032800315.1">
    <property type="nucleotide sequence ID" value="XM_032944424.1"/>
</dbReference>
<evidence type="ECO:0000256" key="6">
    <source>
        <dbReference type="ARBA" id="ARBA00022989"/>
    </source>
</evidence>
<evidence type="ECO:0000256" key="4">
    <source>
        <dbReference type="ARBA" id="ARBA00022448"/>
    </source>
</evidence>
<keyword evidence="7" id="KW-0175">Coiled coil</keyword>
<evidence type="ECO:0000256" key="9">
    <source>
        <dbReference type="RuleBase" id="RU003858"/>
    </source>
</evidence>
<dbReference type="AlphaFoldDB" id="A0AAJ7WJS0"/>
<evidence type="ECO:0000313" key="13">
    <source>
        <dbReference type="RefSeq" id="XP_032800315.1"/>
    </source>
</evidence>
<evidence type="ECO:0000256" key="5">
    <source>
        <dbReference type="ARBA" id="ARBA00022692"/>
    </source>
</evidence>
<dbReference type="PROSITE" id="PS50192">
    <property type="entry name" value="T_SNARE"/>
    <property type="match status" value="1"/>
</dbReference>
<dbReference type="InterPro" id="IPR006012">
    <property type="entry name" value="Syntaxin/epimorphin_CS"/>
</dbReference>
<dbReference type="SUPFAM" id="SSF47661">
    <property type="entry name" value="t-snare proteins"/>
    <property type="match status" value="1"/>
</dbReference>
<comment type="subcellular location">
    <subcellularLocation>
        <location evidence="1">Endomembrane system</location>
        <topology evidence="1">Peripheral membrane protein</topology>
    </subcellularLocation>
    <subcellularLocation>
        <location evidence="2">Membrane</location>
        <topology evidence="2">Single-pass type IV membrane protein</topology>
    </subcellularLocation>
</comment>
<gene>
    <name evidence="12 13 14" type="primary">LOC116937357</name>
</gene>
<dbReference type="CDD" id="cd00179">
    <property type="entry name" value="SynN"/>
    <property type="match status" value="1"/>
</dbReference>
<dbReference type="GO" id="GO:0006887">
    <property type="term" value="P:exocytosis"/>
    <property type="evidence" value="ECO:0007669"/>
    <property type="project" value="TreeGrafter"/>
</dbReference>
<evidence type="ECO:0000313" key="14">
    <source>
        <dbReference type="RefSeq" id="XP_032800316.1"/>
    </source>
</evidence>
<accession>A0AAJ7WJS0</accession>
<dbReference type="PANTHER" id="PTHR19957:SF307">
    <property type="entry name" value="PROTEIN SSO1-RELATED"/>
    <property type="match status" value="1"/>
</dbReference>
<dbReference type="InterPro" id="IPR006011">
    <property type="entry name" value="Syntaxin_N"/>
</dbReference>
<evidence type="ECO:0000313" key="12">
    <source>
        <dbReference type="RefSeq" id="XP_032800314.1"/>
    </source>
</evidence>
<dbReference type="FunFam" id="1.20.58.70:FF:000001">
    <property type="entry name" value="Syntaxin 3"/>
    <property type="match status" value="1"/>
</dbReference>
<dbReference type="SMART" id="SM00503">
    <property type="entry name" value="SynN"/>
    <property type="match status" value="1"/>
</dbReference>
<dbReference type="RefSeq" id="XP_032800316.1">
    <property type="nucleotide sequence ID" value="XM_032944425.1"/>
</dbReference>
<keyword evidence="11" id="KW-1185">Reference proteome</keyword>
<dbReference type="GO" id="GO:0006906">
    <property type="term" value="P:vesicle fusion"/>
    <property type="evidence" value="ECO:0007669"/>
    <property type="project" value="TreeGrafter"/>
</dbReference>
<evidence type="ECO:0000256" key="1">
    <source>
        <dbReference type="ARBA" id="ARBA00004184"/>
    </source>
</evidence>
<evidence type="ECO:0000259" key="10">
    <source>
        <dbReference type="PROSITE" id="PS50192"/>
    </source>
</evidence>
<dbReference type="KEGG" id="pmrn:116937357"/>
<dbReference type="GO" id="GO:0000149">
    <property type="term" value="F:SNARE binding"/>
    <property type="evidence" value="ECO:0007669"/>
    <property type="project" value="TreeGrafter"/>
</dbReference>
<keyword evidence="6" id="KW-1133">Transmembrane helix</keyword>
<dbReference type="Gene3D" id="1.20.5.110">
    <property type="match status" value="1"/>
</dbReference>
<evidence type="ECO:0000256" key="2">
    <source>
        <dbReference type="ARBA" id="ARBA00004211"/>
    </source>
</evidence>
<protein>
    <submittedName>
        <fullName evidence="12">Syntaxin-1A-like isoform X1</fullName>
    </submittedName>
    <submittedName>
        <fullName evidence="13">Syntaxin-1A-like isoform X2</fullName>
    </submittedName>
    <submittedName>
        <fullName evidence="14">Syntaxin-1A-like isoform X3</fullName>
    </submittedName>
</protein>
<evidence type="ECO:0000256" key="8">
    <source>
        <dbReference type="ARBA" id="ARBA00023136"/>
    </source>
</evidence>
<keyword evidence="5" id="KW-0812">Transmembrane</keyword>
<dbReference type="FunFam" id="1.20.5.110:FF:000022">
    <property type="entry name" value="Syntaxin 19"/>
    <property type="match status" value="1"/>
</dbReference>
<keyword evidence="4" id="KW-0813">Transport</keyword>
<dbReference type="PROSITE" id="PS00914">
    <property type="entry name" value="SYNTAXIN"/>
    <property type="match status" value="1"/>
</dbReference>
<dbReference type="Proteomes" id="UP001318040">
    <property type="component" value="Unplaced"/>
</dbReference>
<name>A0AAJ7WJS0_PETMA</name>
<dbReference type="SMART" id="SM00397">
    <property type="entry name" value="t_SNARE"/>
    <property type="match status" value="1"/>
</dbReference>
<dbReference type="InterPro" id="IPR010989">
    <property type="entry name" value="SNARE"/>
</dbReference>
<dbReference type="InterPro" id="IPR045242">
    <property type="entry name" value="Syntaxin"/>
</dbReference>
<dbReference type="GO" id="GO:0012505">
    <property type="term" value="C:endomembrane system"/>
    <property type="evidence" value="ECO:0007669"/>
    <property type="project" value="UniProtKB-SubCell"/>
</dbReference>
<dbReference type="Gene3D" id="1.20.58.70">
    <property type="match status" value="1"/>
</dbReference>
<feature type="domain" description="T-SNARE coiled-coil homology" evidence="10">
    <location>
        <begin position="199"/>
        <end position="261"/>
    </location>
</feature>
<reference evidence="12 13" key="1">
    <citation type="submission" date="2025-04" db="UniProtKB">
        <authorList>
            <consortium name="RefSeq"/>
        </authorList>
    </citation>
    <scope>IDENTIFICATION</scope>
    <source>
        <tissue evidence="12 13">Sperm</tissue>
    </source>
</reference>
<dbReference type="RefSeq" id="XP_032800314.1">
    <property type="nucleotide sequence ID" value="XM_032944423.1"/>
</dbReference>
<evidence type="ECO:0000256" key="7">
    <source>
        <dbReference type="ARBA" id="ARBA00023054"/>
    </source>
</evidence>
<evidence type="ECO:0000313" key="11">
    <source>
        <dbReference type="Proteomes" id="UP001318040"/>
    </source>
</evidence>
<comment type="similarity">
    <text evidence="3 9">Belongs to the syntaxin family.</text>
</comment>
<dbReference type="GO" id="GO:0005886">
    <property type="term" value="C:plasma membrane"/>
    <property type="evidence" value="ECO:0007669"/>
    <property type="project" value="TreeGrafter"/>
</dbReference>
<dbReference type="GO" id="GO:0006886">
    <property type="term" value="P:intracellular protein transport"/>
    <property type="evidence" value="ECO:0007669"/>
    <property type="project" value="InterPro"/>
</dbReference>
<keyword evidence="8" id="KW-0472">Membrane</keyword>
<dbReference type="Pfam" id="PF05739">
    <property type="entry name" value="SNARE"/>
    <property type="match status" value="1"/>
</dbReference>
<proteinExistence type="inferred from homology"/>
<dbReference type="GO" id="GO:0005484">
    <property type="term" value="F:SNAP receptor activity"/>
    <property type="evidence" value="ECO:0007669"/>
    <property type="project" value="InterPro"/>
</dbReference>
<dbReference type="GO" id="GO:0031201">
    <property type="term" value="C:SNARE complex"/>
    <property type="evidence" value="ECO:0007669"/>
    <property type="project" value="TreeGrafter"/>
</dbReference>
<evidence type="ECO:0000256" key="3">
    <source>
        <dbReference type="ARBA" id="ARBA00009063"/>
    </source>
</evidence>
<sequence>MRDRLEELRQNNALDEVDVGEDMTTMSHVNISMERDFMDEFFKQVSEIRGSVERIAQLVEEVRKTHSAILSAPNTDDKVKMELEQTMAEIKRLANGVRSKLKTMDQRIELDSGDHNAADLRIQKTQNLALSRRFVEVMTEYNNTQTEYRSRCKGRIQRQLEITGKTTTDEELEEMLESGNPTIFTSGIIMDSKLTKQALSEIESRHSDIMRLETSIRELHDMFLDMAMLVEAQGEMVNNIEHNVENSVDYVGQAKEQTKKAVKMQTKTRKVRRPPDY</sequence>
<organism evidence="11 14">
    <name type="scientific">Petromyzon marinus</name>
    <name type="common">Sea lamprey</name>
    <dbReference type="NCBI Taxonomy" id="7757"/>
    <lineage>
        <taxon>Eukaryota</taxon>
        <taxon>Metazoa</taxon>
        <taxon>Chordata</taxon>
        <taxon>Craniata</taxon>
        <taxon>Vertebrata</taxon>
        <taxon>Cyclostomata</taxon>
        <taxon>Hyperoartia</taxon>
        <taxon>Petromyzontiformes</taxon>
        <taxon>Petromyzontidae</taxon>
        <taxon>Petromyzon</taxon>
    </lineage>
</organism>
<dbReference type="Pfam" id="PF00804">
    <property type="entry name" value="Syntaxin"/>
    <property type="match status" value="1"/>
</dbReference>